<dbReference type="SUPFAM" id="SSF56349">
    <property type="entry name" value="DNA breaking-rejoining enzymes"/>
    <property type="match status" value="1"/>
</dbReference>
<dbReference type="GO" id="GO:0006310">
    <property type="term" value="P:DNA recombination"/>
    <property type="evidence" value="ECO:0007669"/>
    <property type="project" value="UniProtKB-KW"/>
</dbReference>
<evidence type="ECO:0000256" key="1">
    <source>
        <dbReference type="ARBA" id="ARBA00023172"/>
    </source>
</evidence>
<evidence type="ECO:0000259" key="2">
    <source>
        <dbReference type="PROSITE" id="PS51898"/>
    </source>
</evidence>
<protein>
    <submittedName>
        <fullName evidence="3">Tyrosine-type recombinase/integrase</fullName>
    </submittedName>
</protein>
<dbReference type="Gene3D" id="1.10.443.10">
    <property type="entry name" value="Intergrase catalytic core"/>
    <property type="match status" value="1"/>
</dbReference>
<dbReference type="GO" id="GO:0015074">
    <property type="term" value="P:DNA integration"/>
    <property type="evidence" value="ECO:0007669"/>
    <property type="project" value="InterPro"/>
</dbReference>
<dbReference type="InterPro" id="IPR011010">
    <property type="entry name" value="DNA_brk_join_enz"/>
</dbReference>
<name>A0A619AF76_SALET</name>
<evidence type="ECO:0000313" key="3">
    <source>
        <dbReference type="EMBL" id="ECX6035078.1"/>
    </source>
</evidence>
<proteinExistence type="predicted"/>
<keyword evidence="1" id="KW-0233">DNA recombination</keyword>
<reference evidence="3" key="1">
    <citation type="submission" date="2018-07" db="EMBL/GenBank/DDBJ databases">
        <authorList>
            <consortium name="PulseNet: The National Subtyping Network for Foodborne Disease Surveillance"/>
            <person name="Tarr C.L."/>
            <person name="Trees E."/>
            <person name="Katz L.S."/>
            <person name="Carleton-Romer H.A."/>
            <person name="Stroika S."/>
            <person name="Kucerova Z."/>
            <person name="Roache K.F."/>
            <person name="Sabol A.L."/>
            <person name="Besser J."/>
            <person name="Gerner-Smidt P."/>
        </authorList>
    </citation>
    <scope>NUCLEOTIDE SEQUENCE</scope>
    <source>
        <strain evidence="3">PNUSAS001246</strain>
    </source>
</reference>
<accession>A0A619AF76</accession>
<dbReference type="InterPro" id="IPR013762">
    <property type="entry name" value="Integrase-like_cat_sf"/>
</dbReference>
<organism evidence="3">
    <name type="scientific">Salmonella enterica subsp. enterica serovar Panama</name>
    <dbReference type="NCBI Taxonomy" id="29472"/>
    <lineage>
        <taxon>Bacteria</taxon>
        <taxon>Pseudomonadati</taxon>
        <taxon>Pseudomonadota</taxon>
        <taxon>Gammaproteobacteria</taxon>
        <taxon>Enterobacterales</taxon>
        <taxon>Enterobacteriaceae</taxon>
        <taxon>Salmonella</taxon>
    </lineage>
</organism>
<dbReference type="PROSITE" id="PS51898">
    <property type="entry name" value="TYR_RECOMBINASE"/>
    <property type="match status" value="1"/>
</dbReference>
<dbReference type="EMBL" id="AAKZQX010000041">
    <property type="protein sequence ID" value="ECX6035078.1"/>
    <property type="molecule type" value="Genomic_DNA"/>
</dbReference>
<sequence>MPVLFRTIYACGLHCSEAHLLRAEEVDLATGVLLNRDAKGGKDRQISVSESIHVRLAHYYAQFDWMGHEWFFHGRRGYPLKLFNVYKNFRRFLWQARISHGGHGYRGHGSRVHDFRHSFAVHNLWKWFVAGKDVGAMLPILQTCMGHYSIADTAYYLRLTLSHIRTLSRDWMRRSVTLSLL</sequence>
<comment type="caution">
    <text evidence="3">The sequence shown here is derived from an EMBL/GenBank/DDBJ whole genome shotgun (WGS) entry which is preliminary data.</text>
</comment>
<dbReference type="InterPro" id="IPR002104">
    <property type="entry name" value="Integrase_catalytic"/>
</dbReference>
<dbReference type="AlphaFoldDB" id="A0A619AF76"/>
<dbReference type="Pfam" id="PF00589">
    <property type="entry name" value="Phage_integrase"/>
    <property type="match status" value="1"/>
</dbReference>
<feature type="domain" description="Tyr recombinase" evidence="2">
    <location>
        <begin position="1"/>
        <end position="169"/>
    </location>
</feature>
<dbReference type="GO" id="GO:0003677">
    <property type="term" value="F:DNA binding"/>
    <property type="evidence" value="ECO:0007669"/>
    <property type="project" value="InterPro"/>
</dbReference>
<gene>
    <name evidence="3" type="ORF">ATT75_20275</name>
</gene>